<dbReference type="Gene3D" id="3.50.50.60">
    <property type="entry name" value="FAD/NAD(P)-binding domain"/>
    <property type="match status" value="3"/>
</dbReference>
<evidence type="ECO:0000256" key="6">
    <source>
        <dbReference type="ARBA" id="ARBA00022824"/>
    </source>
</evidence>
<dbReference type="PRINTS" id="PR00370">
    <property type="entry name" value="FMOXYGENASE"/>
</dbReference>
<evidence type="ECO:0000256" key="2">
    <source>
        <dbReference type="ARBA" id="ARBA00004389"/>
    </source>
</evidence>
<dbReference type="InterPro" id="IPR020946">
    <property type="entry name" value="Flavin_mOase-like"/>
</dbReference>
<evidence type="ECO:0000256" key="5">
    <source>
        <dbReference type="ARBA" id="ARBA00022692"/>
    </source>
</evidence>
<reference evidence="20" key="3">
    <citation type="submission" date="2025-09" db="UniProtKB">
        <authorList>
            <consortium name="Ensembl"/>
        </authorList>
    </citation>
    <scope>IDENTIFICATION</scope>
</reference>
<dbReference type="Ensembl" id="ENSGWIT00000001832.1">
    <property type="protein sequence ID" value="ENSGWIP00000001692.1"/>
    <property type="gene ID" value="ENSGWIG00000000851.1"/>
</dbReference>
<keyword evidence="9" id="KW-1133">Transmembrane helix</keyword>
<name>A0A8C5D3V9_GOUWI</name>
<dbReference type="Pfam" id="PF00743">
    <property type="entry name" value="FMO-like"/>
    <property type="match status" value="1"/>
</dbReference>
<keyword evidence="5" id="KW-0812">Transmembrane</keyword>
<evidence type="ECO:0000256" key="8">
    <source>
        <dbReference type="ARBA" id="ARBA00022857"/>
    </source>
</evidence>
<keyword evidence="12 18" id="KW-0472">Membrane</keyword>
<protein>
    <recommendedName>
        <fullName evidence="19">Flavin-containing monooxygenase</fullName>
        <ecNumber evidence="19">1.-.-.-</ecNumber>
    </recommendedName>
</protein>
<dbReference type="AlphaFoldDB" id="A0A8C5D3V9"/>
<evidence type="ECO:0000256" key="10">
    <source>
        <dbReference type="ARBA" id="ARBA00023002"/>
    </source>
</evidence>
<keyword evidence="7 18" id="KW-0274">FAD</keyword>
<dbReference type="GO" id="GO:0050661">
    <property type="term" value="F:NADP binding"/>
    <property type="evidence" value="ECO:0007669"/>
    <property type="project" value="InterPro"/>
</dbReference>
<dbReference type="Proteomes" id="UP000694680">
    <property type="component" value="Chromosome 4"/>
</dbReference>
<dbReference type="InterPro" id="IPR036188">
    <property type="entry name" value="FAD/NAD-bd_sf"/>
</dbReference>
<evidence type="ECO:0000256" key="16">
    <source>
        <dbReference type="ARBA" id="ARBA00048088"/>
    </source>
</evidence>
<dbReference type="PIRSF" id="PIRSF000332">
    <property type="entry name" value="FMO"/>
    <property type="match status" value="1"/>
</dbReference>
<comment type="catalytic activity">
    <reaction evidence="17">
        <text>N,N-dimethylaniline + NADPH + O2 + H(+) = N,N-dimethylaniline N-oxide + NADP(+) + H2O</text>
        <dbReference type="Rhea" id="RHEA:24468"/>
        <dbReference type="ChEBI" id="CHEBI:15377"/>
        <dbReference type="ChEBI" id="CHEBI:15378"/>
        <dbReference type="ChEBI" id="CHEBI:15379"/>
        <dbReference type="ChEBI" id="CHEBI:16269"/>
        <dbReference type="ChEBI" id="CHEBI:17735"/>
        <dbReference type="ChEBI" id="CHEBI:57783"/>
        <dbReference type="ChEBI" id="CHEBI:58349"/>
        <dbReference type="EC" id="1.14.13.8"/>
    </reaction>
    <physiologicalReaction direction="left-to-right" evidence="17">
        <dbReference type="Rhea" id="RHEA:24469"/>
    </physiologicalReaction>
</comment>
<keyword evidence="11 18" id="KW-0503">Monooxygenase</keyword>
<comment type="catalytic activity">
    <reaction evidence="15">
        <text>hypotaurine + NADPH + O2 + H(+) = taurine + NADP(+) + H2O</text>
        <dbReference type="Rhea" id="RHEA:69819"/>
        <dbReference type="ChEBI" id="CHEBI:15377"/>
        <dbReference type="ChEBI" id="CHEBI:15378"/>
        <dbReference type="ChEBI" id="CHEBI:15379"/>
        <dbReference type="ChEBI" id="CHEBI:57783"/>
        <dbReference type="ChEBI" id="CHEBI:57853"/>
        <dbReference type="ChEBI" id="CHEBI:58349"/>
        <dbReference type="ChEBI" id="CHEBI:507393"/>
        <dbReference type="EC" id="1.14.13.8"/>
    </reaction>
    <physiologicalReaction direction="left-to-right" evidence="15">
        <dbReference type="Rhea" id="RHEA:69820"/>
    </physiologicalReaction>
</comment>
<dbReference type="EC" id="1.-.-.-" evidence="19"/>
<dbReference type="InterPro" id="IPR050346">
    <property type="entry name" value="FMO-like"/>
</dbReference>
<evidence type="ECO:0000256" key="17">
    <source>
        <dbReference type="ARBA" id="ARBA00049443"/>
    </source>
</evidence>
<evidence type="ECO:0000313" key="20">
    <source>
        <dbReference type="Ensembl" id="ENSGWIP00000001692.1"/>
    </source>
</evidence>
<dbReference type="GO" id="GO:0050660">
    <property type="term" value="F:flavin adenine dinucleotide binding"/>
    <property type="evidence" value="ECO:0007669"/>
    <property type="project" value="InterPro"/>
</dbReference>
<evidence type="ECO:0000256" key="1">
    <source>
        <dbReference type="ARBA" id="ARBA00001974"/>
    </source>
</evidence>
<evidence type="ECO:0000256" key="11">
    <source>
        <dbReference type="ARBA" id="ARBA00023033"/>
    </source>
</evidence>
<dbReference type="InterPro" id="IPR002253">
    <property type="entry name" value="Flavin_mOase_1"/>
</dbReference>
<dbReference type="PANTHER" id="PTHR23023">
    <property type="entry name" value="DIMETHYLANILINE MONOOXYGENASE"/>
    <property type="match status" value="1"/>
</dbReference>
<evidence type="ECO:0000256" key="12">
    <source>
        <dbReference type="ARBA" id="ARBA00023136"/>
    </source>
</evidence>
<evidence type="ECO:0000256" key="19">
    <source>
        <dbReference type="RuleBase" id="RU361177"/>
    </source>
</evidence>
<comment type="function">
    <text evidence="13">Broad spectrum monooxygenase that catalyzes the oxygenation of a wide variety of nitrogen- and sulfur-containing compounds including xenobiotics. Catalyzes the S-oxygenation of hypotaurine to produce taurine, an organic osmolyte involved in cell volume regulation as well as a variety of cytoprotective and developmental processes. In vitro, catalyzes the N-oxygenation of trimethylamine (TMA) to produce trimethylamine N-oxide (TMAO) and could therefore participate to the detoxification of this compound that is generated by the action of gut microbiota from dietary precursors such as choline, choline containing compounds, betaine or L-carnitine.</text>
</comment>
<dbReference type="SUPFAM" id="SSF51905">
    <property type="entry name" value="FAD/NAD(P)-binding domain"/>
    <property type="match status" value="2"/>
</dbReference>
<accession>A0A8C5D3V9</accession>
<keyword evidence="8 18" id="KW-0521">NADP</keyword>
<dbReference type="PRINTS" id="PR01121">
    <property type="entry name" value="FMOXYGENASE1"/>
</dbReference>
<evidence type="ECO:0000256" key="7">
    <source>
        <dbReference type="ARBA" id="ARBA00022827"/>
    </source>
</evidence>
<keyword evidence="4 18" id="KW-0285">Flavoprotein</keyword>
<dbReference type="GO" id="GO:0034899">
    <property type="term" value="F:trimethylamine monooxygenase activity"/>
    <property type="evidence" value="ECO:0007669"/>
    <property type="project" value="UniProtKB-EC"/>
</dbReference>
<evidence type="ECO:0000313" key="21">
    <source>
        <dbReference type="Proteomes" id="UP000694680"/>
    </source>
</evidence>
<sequence length="544" mass="60941">MVVQRVAVIGAGPSGLTSVKACLDEGLEPMCFESSHDIGGLWRYKEKPEPGRANVYQSVVINSSKEMMAFSDFPPLPELPNNMHHTEVLKYLRLYAHKFNLLPYIYFQTTVTSVTQAADFTGTGRWIVETETVDSQRATHVFDAVLVCTGHFSVPHLPLKDFPGIESFPGRYFHSWDYCNPTGLEDKTVVVIGFGNSGSDLAVDISRVANRVYLSTRTGAWVTCRVGPKGIPADIAWITRTGALMQKLFPSWSNRMFEKKMNEMYDHQLYGLKPKHSFLAQIPVVNDNLASQIISGRVRMKPNIKEFRESNVIFTDGSIVDVVVFATGYKHSFPFLQLRSAYMLHLYRNVFPAALSPPTLAVVGFISGAGSINPAAELQARWATRIFKGLVSLPKQEDMMKAIEKEPGMHYRFSGSGHNSLQVDFIPYMDSLAHEIGVHPNVLTLCLKDPILALEVFTGPCTSYQYRLTGPGRWSGSRNAILTQMDRVREPFRTRMVPGPETSSLSQQNLHQIQRADIELKTLLYSGKSCELLHLPLKTPKYTK</sequence>
<dbReference type="InterPro" id="IPR000960">
    <property type="entry name" value="Flavin_mOase"/>
</dbReference>
<keyword evidence="21" id="KW-1185">Reference proteome</keyword>
<keyword evidence="10 18" id="KW-0560">Oxidoreductase</keyword>
<evidence type="ECO:0000256" key="18">
    <source>
        <dbReference type="PIRNR" id="PIRNR000332"/>
    </source>
</evidence>
<reference evidence="20" key="2">
    <citation type="submission" date="2025-08" db="UniProtKB">
        <authorList>
            <consortium name="Ensembl"/>
        </authorList>
    </citation>
    <scope>IDENTIFICATION</scope>
</reference>
<evidence type="ECO:0000256" key="13">
    <source>
        <dbReference type="ARBA" id="ARBA00045957"/>
    </source>
</evidence>
<organism evidence="20 21">
    <name type="scientific">Gouania willdenowi</name>
    <name type="common">Blunt-snouted clingfish</name>
    <name type="synonym">Lepadogaster willdenowi</name>
    <dbReference type="NCBI Taxonomy" id="441366"/>
    <lineage>
        <taxon>Eukaryota</taxon>
        <taxon>Metazoa</taxon>
        <taxon>Chordata</taxon>
        <taxon>Craniata</taxon>
        <taxon>Vertebrata</taxon>
        <taxon>Euteleostomi</taxon>
        <taxon>Actinopterygii</taxon>
        <taxon>Neopterygii</taxon>
        <taxon>Teleostei</taxon>
        <taxon>Neoteleostei</taxon>
        <taxon>Acanthomorphata</taxon>
        <taxon>Ovalentaria</taxon>
        <taxon>Blenniimorphae</taxon>
        <taxon>Blenniiformes</taxon>
        <taxon>Gobiesocoidei</taxon>
        <taxon>Gobiesocidae</taxon>
        <taxon>Gobiesocinae</taxon>
        <taxon>Gouania</taxon>
    </lineage>
</organism>
<evidence type="ECO:0000256" key="4">
    <source>
        <dbReference type="ARBA" id="ARBA00022630"/>
    </source>
</evidence>
<comment type="subcellular location">
    <subcellularLocation>
        <location evidence="2">Endoplasmic reticulum membrane</location>
        <topology evidence="2">Single-pass membrane protein</topology>
    </subcellularLocation>
</comment>
<evidence type="ECO:0000256" key="9">
    <source>
        <dbReference type="ARBA" id="ARBA00022989"/>
    </source>
</evidence>
<keyword evidence="6 18" id="KW-0256">Endoplasmic reticulum</keyword>
<evidence type="ECO:0000256" key="14">
    <source>
        <dbReference type="ARBA" id="ARBA00047338"/>
    </source>
</evidence>
<comment type="catalytic activity">
    <reaction evidence="16">
        <text>trimethylamine + NADPH + O2 = trimethylamine N-oxide + NADP(+) + H2O</text>
        <dbReference type="Rhea" id="RHEA:31979"/>
        <dbReference type="ChEBI" id="CHEBI:15377"/>
        <dbReference type="ChEBI" id="CHEBI:15379"/>
        <dbReference type="ChEBI" id="CHEBI:15724"/>
        <dbReference type="ChEBI" id="CHEBI:57783"/>
        <dbReference type="ChEBI" id="CHEBI:58349"/>
        <dbReference type="ChEBI" id="CHEBI:58389"/>
        <dbReference type="EC" id="1.14.13.148"/>
    </reaction>
    <physiologicalReaction direction="left-to-right" evidence="16">
        <dbReference type="Rhea" id="RHEA:31980"/>
    </physiologicalReaction>
</comment>
<reference evidence="20" key="1">
    <citation type="submission" date="2020-06" db="EMBL/GenBank/DDBJ databases">
        <authorList>
            <consortium name="Wellcome Sanger Institute Data Sharing"/>
        </authorList>
    </citation>
    <scope>NUCLEOTIDE SEQUENCE [LARGE SCALE GENOMIC DNA]</scope>
</reference>
<dbReference type="FunFam" id="3.50.50.60:FF:000159">
    <property type="entry name" value="Dimethylaniline monooxygenase [N-oxide-forming]"/>
    <property type="match status" value="1"/>
</dbReference>
<gene>
    <name evidence="20" type="primary">LOC114461719</name>
</gene>
<dbReference type="GO" id="GO:0004499">
    <property type="term" value="F:N,N-dimethylaniline monooxygenase activity"/>
    <property type="evidence" value="ECO:0007669"/>
    <property type="project" value="UniProtKB-UniRule"/>
</dbReference>
<proteinExistence type="inferred from homology"/>
<dbReference type="GO" id="GO:0005789">
    <property type="term" value="C:endoplasmic reticulum membrane"/>
    <property type="evidence" value="ECO:0007669"/>
    <property type="project" value="UniProtKB-SubCell"/>
</dbReference>
<comment type="similarity">
    <text evidence="3 18 19">Belongs to the FMO family.</text>
</comment>
<comment type="cofactor">
    <cofactor evidence="1 18 19">
        <name>FAD</name>
        <dbReference type="ChEBI" id="CHEBI:57692"/>
    </cofactor>
</comment>
<evidence type="ECO:0000256" key="15">
    <source>
        <dbReference type="ARBA" id="ARBA00048041"/>
    </source>
</evidence>
<comment type="catalytic activity">
    <reaction evidence="14">
        <text>hypotaurine + NADH + O2 + H(+) = taurine + NAD(+) + H2O</text>
        <dbReference type="Rhea" id="RHEA:74111"/>
        <dbReference type="ChEBI" id="CHEBI:15377"/>
        <dbReference type="ChEBI" id="CHEBI:15378"/>
        <dbReference type="ChEBI" id="CHEBI:15379"/>
        <dbReference type="ChEBI" id="CHEBI:57540"/>
        <dbReference type="ChEBI" id="CHEBI:57853"/>
        <dbReference type="ChEBI" id="CHEBI:57945"/>
        <dbReference type="ChEBI" id="CHEBI:507393"/>
        <dbReference type="EC" id="1.14.13.8"/>
    </reaction>
    <physiologicalReaction direction="left-to-right" evidence="14">
        <dbReference type="Rhea" id="RHEA:74112"/>
    </physiologicalReaction>
</comment>
<evidence type="ECO:0000256" key="3">
    <source>
        <dbReference type="ARBA" id="ARBA00009183"/>
    </source>
</evidence>